<evidence type="ECO:0000256" key="3">
    <source>
        <dbReference type="PIRSR" id="PIRSR006241-50"/>
    </source>
</evidence>
<evidence type="ECO:0000256" key="2">
    <source>
        <dbReference type="PIRNR" id="PIRNR006241"/>
    </source>
</evidence>
<gene>
    <name evidence="5" type="ORF">SAMN05421779_103614</name>
</gene>
<dbReference type="OrthoDB" id="9786584at2"/>
<keyword evidence="5" id="KW-0670">Pyruvate</keyword>
<dbReference type="PANTHER" id="PTHR43489:SF6">
    <property type="entry name" value="HYDROXYPYRUVATE ISOMERASE-RELATED"/>
    <property type="match status" value="1"/>
</dbReference>
<dbReference type="InterPro" id="IPR036237">
    <property type="entry name" value="Xyl_isomerase-like_sf"/>
</dbReference>
<dbReference type="AlphaFoldDB" id="A0A1N7LXI5"/>
<dbReference type="Gene3D" id="3.20.20.150">
    <property type="entry name" value="Divalent-metal-dependent TIM barrel enzymes"/>
    <property type="match status" value="1"/>
</dbReference>
<reference evidence="5 6" key="1">
    <citation type="submission" date="2017-01" db="EMBL/GenBank/DDBJ databases">
        <authorList>
            <person name="Mah S.A."/>
            <person name="Swanson W.J."/>
            <person name="Moy G.W."/>
            <person name="Vacquier V.D."/>
        </authorList>
    </citation>
    <scope>NUCLEOTIDE SEQUENCE [LARGE SCALE GENOMIC DNA]</scope>
    <source>
        <strain evidence="5 6">DSM 11589</strain>
    </source>
</reference>
<dbReference type="InterPro" id="IPR053398">
    <property type="entry name" value="HPT_OtnI_isomerases"/>
</dbReference>
<evidence type="ECO:0000313" key="5">
    <source>
        <dbReference type="EMBL" id="SIS78527.1"/>
    </source>
</evidence>
<dbReference type="Proteomes" id="UP000185678">
    <property type="component" value="Unassembled WGS sequence"/>
</dbReference>
<dbReference type="STRING" id="80876.SAMN05421779_103614"/>
<comment type="similarity">
    <text evidence="2">Belongs to the hyi family.</text>
</comment>
<feature type="domain" description="Xylose isomerase-like TIM barrel" evidence="4">
    <location>
        <begin position="21"/>
        <end position="258"/>
    </location>
</feature>
<dbReference type="GO" id="GO:0046487">
    <property type="term" value="P:glyoxylate metabolic process"/>
    <property type="evidence" value="ECO:0007669"/>
    <property type="project" value="TreeGrafter"/>
</dbReference>
<dbReference type="PIRSF" id="PIRSF006241">
    <property type="entry name" value="HyI"/>
    <property type="match status" value="1"/>
</dbReference>
<dbReference type="InterPro" id="IPR013022">
    <property type="entry name" value="Xyl_isomerase-like_TIM-brl"/>
</dbReference>
<dbReference type="InterPro" id="IPR026040">
    <property type="entry name" value="HyI-like"/>
</dbReference>
<dbReference type="Pfam" id="PF01261">
    <property type="entry name" value="AP_endonuc_2"/>
    <property type="match status" value="1"/>
</dbReference>
<sequence length="260" mass="28995">MPRFAANLSLLFTEVPFLDRFAAAAACGFKGCEIQFPYLADANDVGDKAAMAGLKVAMFNAPPGDWAKGERGLAAVPGRQDEFRESLDLAIHYADFLDCDQIHIMAGVVPEEQWEEAFDVYLENLAYACDELAGEKLKVCIEPINPGDMPGYFLTRPDDALTVLDQLERKNLFILYDLYHAQITQGGITDFLEGNLDRIAHIQVAGVPGRNEPDALSELNYPYIYNLLDASGYKGWVGCEYKPRGKTETGLKWAREWLEK</sequence>
<feature type="active site" description="Proton donor/acceptor" evidence="3">
    <location>
        <position position="142"/>
    </location>
</feature>
<protein>
    <submittedName>
        <fullName evidence="5">Hydroxypyruvate isomerase</fullName>
    </submittedName>
</protein>
<dbReference type="RefSeq" id="WP_076400362.1">
    <property type="nucleotide sequence ID" value="NZ_FTOA01000003.1"/>
</dbReference>
<accession>A0A1N7LXI5</accession>
<proteinExistence type="inferred from homology"/>
<dbReference type="FunFam" id="3.20.20.150:FF:000007">
    <property type="entry name" value="Hydroxypyruvate isomerase"/>
    <property type="match status" value="1"/>
</dbReference>
<feature type="active site" description="Proton donor/acceptor" evidence="3">
    <location>
        <position position="240"/>
    </location>
</feature>
<evidence type="ECO:0000259" key="4">
    <source>
        <dbReference type="Pfam" id="PF01261"/>
    </source>
</evidence>
<keyword evidence="6" id="KW-1185">Reference proteome</keyword>
<organism evidence="5 6">
    <name type="scientific">Insolitispirillum peregrinum</name>
    <dbReference type="NCBI Taxonomy" id="80876"/>
    <lineage>
        <taxon>Bacteria</taxon>
        <taxon>Pseudomonadati</taxon>
        <taxon>Pseudomonadota</taxon>
        <taxon>Alphaproteobacteria</taxon>
        <taxon>Rhodospirillales</taxon>
        <taxon>Novispirillaceae</taxon>
        <taxon>Insolitispirillum</taxon>
    </lineage>
</organism>
<dbReference type="SUPFAM" id="SSF51658">
    <property type="entry name" value="Xylose isomerase-like"/>
    <property type="match status" value="1"/>
</dbReference>
<dbReference type="GO" id="GO:0008903">
    <property type="term" value="F:hydroxypyruvate isomerase activity"/>
    <property type="evidence" value="ECO:0007669"/>
    <property type="project" value="TreeGrafter"/>
</dbReference>
<keyword evidence="1 2" id="KW-0413">Isomerase</keyword>
<dbReference type="InterPro" id="IPR050417">
    <property type="entry name" value="Sugar_Epim/Isomerase"/>
</dbReference>
<name>A0A1N7LXI5_9PROT</name>
<dbReference type="PANTHER" id="PTHR43489">
    <property type="entry name" value="ISOMERASE"/>
    <property type="match status" value="1"/>
</dbReference>
<evidence type="ECO:0000313" key="6">
    <source>
        <dbReference type="Proteomes" id="UP000185678"/>
    </source>
</evidence>
<dbReference type="EMBL" id="FTOA01000003">
    <property type="protein sequence ID" value="SIS78527.1"/>
    <property type="molecule type" value="Genomic_DNA"/>
</dbReference>
<dbReference type="NCBIfam" id="NF043033">
    <property type="entry name" value="OxoTetrIsom"/>
    <property type="match status" value="1"/>
</dbReference>
<evidence type="ECO:0000256" key="1">
    <source>
        <dbReference type="ARBA" id="ARBA00023235"/>
    </source>
</evidence>